<proteinExistence type="predicted"/>
<dbReference type="SUPFAM" id="SSF51735">
    <property type="entry name" value="NAD(P)-binding Rossmann-fold domains"/>
    <property type="match status" value="1"/>
</dbReference>
<accession>A0AAD7VRU7</accession>
<dbReference type="AlphaFoldDB" id="A0AAD7VRU7"/>
<dbReference type="PANTHER" id="PTHR47534:SF3">
    <property type="entry name" value="ALCOHOL DEHYDROGENASE-LIKE C-TERMINAL DOMAIN-CONTAINING PROTEIN"/>
    <property type="match status" value="1"/>
</dbReference>
<dbReference type="GeneID" id="80880843"/>
<protein>
    <submittedName>
        <fullName evidence="2">Uncharacterized protein</fullName>
    </submittedName>
</protein>
<keyword evidence="3" id="KW-1185">Reference proteome</keyword>
<dbReference type="Gene3D" id="3.40.50.720">
    <property type="entry name" value="NAD(P)-binding Rossmann-like Domain"/>
    <property type="match status" value="1"/>
</dbReference>
<organism evidence="2 3">
    <name type="scientific">Lipomyces tetrasporus</name>
    <dbReference type="NCBI Taxonomy" id="54092"/>
    <lineage>
        <taxon>Eukaryota</taxon>
        <taxon>Fungi</taxon>
        <taxon>Dikarya</taxon>
        <taxon>Ascomycota</taxon>
        <taxon>Saccharomycotina</taxon>
        <taxon>Lipomycetes</taxon>
        <taxon>Lipomycetales</taxon>
        <taxon>Lipomycetaceae</taxon>
        <taxon>Lipomyces</taxon>
    </lineage>
</organism>
<comment type="caution">
    <text evidence="2">The sequence shown here is derived from an EMBL/GenBank/DDBJ whole genome shotgun (WGS) entry which is preliminary data.</text>
</comment>
<dbReference type="InterPro" id="IPR002347">
    <property type="entry name" value="SDR_fam"/>
</dbReference>
<gene>
    <name evidence="2" type="ORF">POJ06DRAFT_223331</name>
</gene>
<dbReference type="Pfam" id="PF00106">
    <property type="entry name" value="adh_short"/>
    <property type="match status" value="1"/>
</dbReference>
<dbReference type="RefSeq" id="XP_056043013.1">
    <property type="nucleotide sequence ID" value="XM_056185677.1"/>
</dbReference>
<dbReference type="Proteomes" id="UP001217417">
    <property type="component" value="Unassembled WGS sequence"/>
</dbReference>
<dbReference type="PANTHER" id="PTHR47534">
    <property type="entry name" value="YALI0E05731P"/>
    <property type="match status" value="1"/>
</dbReference>
<dbReference type="InterPro" id="IPR036291">
    <property type="entry name" value="NAD(P)-bd_dom_sf"/>
</dbReference>
<evidence type="ECO:0000313" key="2">
    <source>
        <dbReference type="EMBL" id="KAJ8099563.1"/>
    </source>
</evidence>
<name>A0AAD7VRU7_9ASCO</name>
<reference evidence="2" key="1">
    <citation type="submission" date="2023-03" db="EMBL/GenBank/DDBJ databases">
        <title>Near-Complete genome sequence of Lipomyces tetrasporous NRRL Y-64009, an oleaginous yeast capable of growing on lignocellulosic hydrolysates.</title>
        <authorList>
            <consortium name="Lawrence Berkeley National Laboratory"/>
            <person name="Jagtap S.S."/>
            <person name="Liu J.-J."/>
            <person name="Walukiewicz H.E."/>
            <person name="Pangilinan J."/>
            <person name="Lipzen A."/>
            <person name="Ahrendt S."/>
            <person name="Koriabine M."/>
            <person name="Cobaugh K."/>
            <person name="Salamov A."/>
            <person name="Yoshinaga Y."/>
            <person name="Ng V."/>
            <person name="Daum C."/>
            <person name="Grigoriev I.V."/>
            <person name="Slininger P.J."/>
            <person name="Dien B.S."/>
            <person name="Jin Y.-S."/>
            <person name="Rao C.V."/>
        </authorList>
    </citation>
    <scope>NUCLEOTIDE SEQUENCE</scope>
    <source>
        <strain evidence="2">NRRL Y-64009</strain>
    </source>
</reference>
<keyword evidence="1" id="KW-0560">Oxidoreductase</keyword>
<evidence type="ECO:0000313" key="3">
    <source>
        <dbReference type="Proteomes" id="UP001217417"/>
    </source>
</evidence>
<dbReference type="InterPro" id="IPR052228">
    <property type="entry name" value="Sec_Metab_Biosynth_Oxidored"/>
</dbReference>
<sequence>MVNIKAVRESNSRLKSEPSGMVALFVGATSGIGKGSIMQFAKYANAPKVYIVGRSKTAATALLNELDRLNPQGTFVFIETEISLIKNADDVCDQIAAQERKLDLAFLSPGFLSGAGRQETSEGIDAFCALSYYVRLRLIYKLIPLLSASPNPRVISILAGGDEHAIDVDDLEVRKGYSLRKAVYTCTTQTTLAFEELAKSSPSIAFCHVHPGFVATEIVNKFAHTAKGMWTLPAMLARWTLIPLLPLFGRSIENAGEWSVFVATSAKYPPAKPKEKVVGVSLPKGTTIATSTVVADGQGNGVYRLDNYGETVKNERDTILENYRANQVGKKIWEETISVWERATRAS</sequence>
<evidence type="ECO:0000256" key="1">
    <source>
        <dbReference type="ARBA" id="ARBA00023002"/>
    </source>
</evidence>
<dbReference type="GO" id="GO:0016491">
    <property type="term" value="F:oxidoreductase activity"/>
    <property type="evidence" value="ECO:0007669"/>
    <property type="project" value="UniProtKB-KW"/>
</dbReference>
<dbReference type="EMBL" id="JARPMG010000006">
    <property type="protein sequence ID" value="KAJ8099563.1"/>
    <property type="molecule type" value="Genomic_DNA"/>
</dbReference>